<evidence type="ECO:0000256" key="5">
    <source>
        <dbReference type="ARBA" id="ARBA00023212"/>
    </source>
</evidence>
<dbReference type="Proteomes" id="UP001209878">
    <property type="component" value="Unassembled WGS sequence"/>
</dbReference>
<keyword evidence="2" id="KW-0963">Cytoplasm</keyword>
<feature type="compositionally biased region" description="Polar residues" evidence="7">
    <location>
        <begin position="129"/>
        <end position="142"/>
    </location>
</feature>
<proteinExistence type="predicted"/>
<evidence type="ECO:0000256" key="3">
    <source>
        <dbReference type="ARBA" id="ARBA00022701"/>
    </source>
</evidence>
<gene>
    <name evidence="9" type="ORF">NP493_1359g00030</name>
</gene>
<evidence type="ECO:0000313" key="10">
    <source>
        <dbReference type="Proteomes" id="UP001209878"/>
    </source>
</evidence>
<dbReference type="Pfam" id="PF16641">
    <property type="entry name" value="CLIP1_ZNF"/>
    <property type="match status" value="1"/>
</dbReference>
<keyword evidence="3" id="KW-0493">Microtubule</keyword>
<dbReference type="EMBL" id="JAODUO010001359">
    <property type="protein sequence ID" value="KAK2165555.1"/>
    <property type="molecule type" value="Genomic_DNA"/>
</dbReference>
<organism evidence="9 10">
    <name type="scientific">Ridgeia piscesae</name>
    <name type="common">Tubeworm</name>
    <dbReference type="NCBI Taxonomy" id="27915"/>
    <lineage>
        <taxon>Eukaryota</taxon>
        <taxon>Metazoa</taxon>
        <taxon>Spiralia</taxon>
        <taxon>Lophotrochozoa</taxon>
        <taxon>Annelida</taxon>
        <taxon>Polychaeta</taxon>
        <taxon>Sedentaria</taxon>
        <taxon>Canalipalpata</taxon>
        <taxon>Sabellida</taxon>
        <taxon>Siboglinidae</taxon>
        <taxon>Ridgeia</taxon>
    </lineage>
</organism>
<accession>A0AAD9K7Q2</accession>
<feature type="coiled-coil region" evidence="6">
    <location>
        <begin position="152"/>
        <end position="179"/>
    </location>
</feature>
<reference evidence="9" key="1">
    <citation type="journal article" date="2023" name="Mol. Biol. Evol.">
        <title>Third-Generation Sequencing Reveals the Adaptive Role of the Epigenome in Three Deep-Sea Polychaetes.</title>
        <authorList>
            <person name="Perez M."/>
            <person name="Aroh O."/>
            <person name="Sun Y."/>
            <person name="Lan Y."/>
            <person name="Juniper S.K."/>
            <person name="Young C.R."/>
            <person name="Angers B."/>
            <person name="Qian P.Y."/>
        </authorList>
    </citation>
    <scope>NUCLEOTIDE SEQUENCE</scope>
    <source>
        <strain evidence="9">R07B-5</strain>
    </source>
</reference>
<feature type="domain" description="CLIP1 zinc knuckle" evidence="8">
    <location>
        <begin position="208"/>
        <end position="225"/>
    </location>
</feature>
<comment type="subcellular location">
    <subcellularLocation>
        <location evidence="1">Cytoplasm</location>
        <location evidence="1">Cytoskeleton</location>
    </subcellularLocation>
</comment>
<feature type="region of interest" description="Disordered" evidence="7">
    <location>
        <begin position="129"/>
        <end position="149"/>
    </location>
</feature>
<keyword evidence="10" id="KW-1185">Reference proteome</keyword>
<comment type="caution">
    <text evidence="9">The sequence shown here is derived from an EMBL/GenBank/DDBJ whole genome shotgun (WGS) entry which is preliminary data.</text>
</comment>
<sequence>MEERLIGAEKERDLLQSRLQQVSSLKDERQKLVGEKESLEKQIREIKESQSRMAGDHLEETLTLQKLLDTTKDTLSKSGEKVQQLSSEVAQLKGELVQMRTYEQKFTSLENERNALEKRLQNLALSNNGNVTANSNLSSTGEQLDHELQSENNNLTSQVDFLNSVIADLQRKNEMLQARLEAMEPSELINGNNSSDLSDTPHKMLAPRLFCDICDVFDLHDTEDCPKQESSDSPEMSHYHGDRLEQRPFCDICEGQ</sequence>
<evidence type="ECO:0000256" key="4">
    <source>
        <dbReference type="ARBA" id="ARBA00023054"/>
    </source>
</evidence>
<keyword evidence="4 6" id="KW-0175">Coiled coil</keyword>
<protein>
    <recommendedName>
        <fullName evidence="8">CLIP1 zinc knuckle domain-containing protein</fullName>
    </recommendedName>
</protein>
<evidence type="ECO:0000256" key="6">
    <source>
        <dbReference type="SAM" id="Coils"/>
    </source>
</evidence>
<evidence type="ECO:0000256" key="2">
    <source>
        <dbReference type="ARBA" id="ARBA00022490"/>
    </source>
</evidence>
<evidence type="ECO:0000313" key="9">
    <source>
        <dbReference type="EMBL" id="KAK2165555.1"/>
    </source>
</evidence>
<keyword evidence="5" id="KW-0206">Cytoskeleton</keyword>
<evidence type="ECO:0000259" key="8">
    <source>
        <dbReference type="Pfam" id="PF16641"/>
    </source>
</evidence>
<feature type="coiled-coil region" evidence="6">
    <location>
        <begin position="22"/>
        <end position="49"/>
    </location>
</feature>
<dbReference type="GO" id="GO:0005874">
    <property type="term" value="C:microtubule"/>
    <property type="evidence" value="ECO:0007669"/>
    <property type="project" value="UniProtKB-KW"/>
</dbReference>
<evidence type="ECO:0000256" key="1">
    <source>
        <dbReference type="ARBA" id="ARBA00004245"/>
    </source>
</evidence>
<dbReference type="AlphaFoldDB" id="A0AAD9K7Q2"/>
<name>A0AAD9K7Q2_RIDPI</name>
<evidence type="ECO:0000256" key="7">
    <source>
        <dbReference type="SAM" id="MobiDB-lite"/>
    </source>
</evidence>
<dbReference type="InterPro" id="IPR032108">
    <property type="entry name" value="CLIP1_ZNF"/>
</dbReference>
<feature type="coiled-coil region" evidence="6">
    <location>
        <begin position="75"/>
        <end position="126"/>
    </location>
</feature>